<evidence type="ECO:0000313" key="3">
    <source>
        <dbReference type="Proteomes" id="UP000184097"/>
    </source>
</evidence>
<feature type="region of interest" description="Disordered" evidence="1">
    <location>
        <begin position="41"/>
        <end position="76"/>
    </location>
</feature>
<feature type="compositionally biased region" description="Basic and acidic residues" evidence="1">
    <location>
        <begin position="44"/>
        <end position="56"/>
    </location>
</feature>
<feature type="region of interest" description="Disordered" evidence="1">
    <location>
        <begin position="120"/>
        <end position="164"/>
    </location>
</feature>
<dbReference type="Proteomes" id="UP000184097">
    <property type="component" value="Unassembled WGS sequence"/>
</dbReference>
<dbReference type="Pfam" id="PF14265">
    <property type="entry name" value="DUF4355"/>
    <property type="match status" value="1"/>
</dbReference>
<reference evidence="2 3" key="1">
    <citation type="submission" date="2016-12" db="EMBL/GenBank/DDBJ databases">
        <authorList>
            <person name="Song W.-J."/>
            <person name="Kurnit D.M."/>
        </authorList>
    </citation>
    <scope>NUCLEOTIDE SEQUENCE [LARGE SCALE GENOMIC DNA]</scope>
    <source>
        <strain evidence="2 3">DSM 14810</strain>
    </source>
</reference>
<feature type="compositionally biased region" description="Basic and acidic residues" evidence="1">
    <location>
        <begin position="64"/>
        <end position="74"/>
    </location>
</feature>
<name>A0A1M7SMJ8_9FIRM</name>
<evidence type="ECO:0000256" key="1">
    <source>
        <dbReference type="SAM" id="MobiDB-lite"/>
    </source>
</evidence>
<sequence>MSFTPIETQEQLDAVIKDRVARAEKSATEKTEEKYKGYISPEDFEAKTKELTDKNTELGNSLKSAEEERDKAKNDLTGLESKVKAYETASVKSRIAHELGIPYELANRINGETEEEIRKDAEAMKPFISKKGTAPLRDPESGDSETGGEVRASMKKLVENLKKE</sequence>
<accession>A0A1M7SMJ8</accession>
<dbReference type="RefSeq" id="WP_072703785.1">
    <property type="nucleotide sequence ID" value="NZ_FRDH01000008.1"/>
</dbReference>
<dbReference type="EMBL" id="FRDH01000008">
    <property type="protein sequence ID" value="SHN59706.1"/>
    <property type="molecule type" value="Genomic_DNA"/>
</dbReference>
<evidence type="ECO:0008006" key="4">
    <source>
        <dbReference type="Google" id="ProtNLM"/>
    </source>
</evidence>
<protein>
    <recommendedName>
        <fullName evidence="4">Phage minor structural protein GP20</fullName>
    </recommendedName>
</protein>
<gene>
    <name evidence="2" type="ORF">SAMN02745247_02093</name>
</gene>
<organism evidence="2 3">
    <name type="scientific">Butyrivibrio hungatei DSM 14810</name>
    <dbReference type="NCBI Taxonomy" id="1121132"/>
    <lineage>
        <taxon>Bacteria</taxon>
        <taxon>Bacillati</taxon>
        <taxon>Bacillota</taxon>
        <taxon>Clostridia</taxon>
        <taxon>Lachnospirales</taxon>
        <taxon>Lachnospiraceae</taxon>
        <taxon>Butyrivibrio</taxon>
    </lineage>
</organism>
<dbReference type="InterPro" id="IPR025580">
    <property type="entry name" value="Gp46"/>
</dbReference>
<proteinExistence type="predicted"/>
<dbReference type="AlphaFoldDB" id="A0A1M7SMJ8"/>
<evidence type="ECO:0000313" key="2">
    <source>
        <dbReference type="EMBL" id="SHN59706.1"/>
    </source>
</evidence>